<dbReference type="Proteomes" id="UP001153269">
    <property type="component" value="Unassembled WGS sequence"/>
</dbReference>
<organism evidence="2 3">
    <name type="scientific">Pleuronectes platessa</name>
    <name type="common">European plaice</name>
    <dbReference type="NCBI Taxonomy" id="8262"/>
    <lineage>
        <taxon>Eukaryota</taxon>
        <taxon>Metazoa</taxon>
        <taxon>Chordata</taxon>
        <taxon>Craniata</taxon>
        <taxon>Vertebrata</taxon>
        <taxon>Euteleostomi</taxon>
        <taxon>Actinopterygii</taxon>
        <taxon>Neopterygii</taxon>
        <taxon>Teleostei</taxon>
        <taxon>Neoteleostei</taxon>
        <taxon>Acanthomorphata</taxon>
        <taxon>Carangaria</taxon>
        <taxon>Pleuronectiformes</taxon>
        <taxon>Pleuronectoidei</taxon>
        <taxon>Pleuronectidae</taxon>
        <taxon>Pleuronectes</taxon>
    </lineage>
</organism>
<sequence>MFRKAAPSPAPCDVCCIVGGGGRFLPSTCSMTPADVNGYTAVLPLYHLLFILSLRPVLILITIMFDKGKDKRAADRFLRCAFSPPPSSSSSLLPFSTCQTLPAPELPANTNPCLIRCQTISLVERDRNSSTCGSNGDLSGSDSDCYISLIVIRFSNRSLLQVSSLSGTDIIENFNDVKPAAEEKYKRVDCLGKGQWEVQIVFHTTL</sequence>
<dbReference type="AlphaFoldDB" id="A0A9N7VTE7"/>
<protein>
    <submittedName>
        <fullName evidence="2">Uncharacterized protein</fullName>
    </submittedName>
</protein>
<evidence type="ECO:0000256" key="1">
    <source>
        <dbReference type="SAM" id="Phobius"/>
    </source>
</evidence>
<name>A0A9N7VTE7_PLEPL</name>
<proteinExistence type="predicted"/>
<dbReference type="EMBL" id="CADEAL010004233">
    <property type="protein sequence ID" value="CAB1454947.1"/>
    <property type="molecule type" value="Genomic_DNA"/>
</dbReference>
<gene>
    <name evidence="2" type="ORF">PLEPLA_LOCUS42717</name>
</gene>
<keyword evidence="1" id="KW-0472">Membrane</keyword>
<keyword evidence="1" id="KW-0812">Transmembrane</keyword>
<keyword evidence="1" id="KW-1133">Transmembrane helix</keyword>
<comment type="caution">
    <text evidence="2">The sequence shown here is derived from an EMBL/GenBank/DDBJ whole genome shotgun (WGS) entry which is preliminary data.</text>
</comment>
<reference evidence="2" key="1">
    <citation type="submission" date="2020-03" db="EMBL/GenBank/DDBJ databases">
        <authorList>
            <person name="Weist P."/>
        </authorList>
    </citation>
    <scope>NUCLEOTIDE SEQUENCE</scope>
</reference>
<feature type="transmembrane region" description="Helical" evidence="1">
    <location>
        <begin position="45"/>
        <end position="65"/>
    </location>
</feature>
<evidence type="ECO:0000313" key="2">
    <source>
        <dbReference type="EMBL" id="CAB1454947.1"/>
    </source>
</evidence>
<evidence type="ECO:0000313" key="3">
    <source>
        <dbReference type="Proteomes" id="UP001153269"/>
    </source>
</evidence>
<keyword evidence="3" id="KW-1185">Reference proteome</keyword>
<accession>A0A9N7VTE7</accession>